<evidence type="ECO:0000256" key="2">
    <source>
        <dbReference type="ARBA" id="ARBA00004294"/>
    </source>
</evidence>
<reference evidence="13" key="1">
    <citation type="journal article" date="2021" name="Sci. Rep.">
        <title>Diploid genomic architecture of Nitzschia inconspicua, an elite biomass production diatom.</title>
        <authorList>
            <person name="Oliver A."/>
            <person name="Podell S."/>
            <person name="Pinowska A."/>
            <person name="Traller J.C."/>
            <person name="Smith S.R."/>
            <person name="McClure R."/>
            <person name="Beliaev A."/>
            <person name="Bohutskyi P."/>
            <person name="Hill E.A."/>
            <person name="Rabines A."/>
            <person name="Zheng H."/>
            <person name="Allen L.Z."/>
            <person name="Kuo A."/>
            <person name="Grigoriev I.V."/>
            <person name="Allen A.E."/>
            <person name="Hazlebeck D."/>
            <person name="Allen E.E."/>
        </authorList>
    </citation>
    <scope>NUCLEOTIDE SEQUENCE</scope>
    <source>
        <strain evidence="13">Hildebrandi</strain>
    </source>
</reference>
<accession>A0A9K3L1K0</accession>
<feature type="binding site" evidence="10">
    <location>
        <position position="129"/>
    </location>
    <ligand>
        <name>FAD</name>
        <dbReference type="ChEBI" id="CHEBI:57692"/>
    </ligand>
</feature>
<sequence>MIEDNLFLLVATAVAVLLGAIFLFKSKKPPSVLPLDDFRPFKLIRKEILSHDTARFTFELPEGHVLGLPTGQHISLRFFEKDKDTGSSTQVMRSYTPVTDNSTIGEVSLVIKVYKAGVHPKFPDGGKMSQHLDSLKIGDTIDIKGPKGHMEYLGNGGNFWVKPIGKSKSTRQASQFIMIAGGTGITPMLQVLNYMFRNPGNDANVKATLLYANQTEDDILVRDELEALAKEFPGRFKLHYTLDRPPANGWNYSTGFITKAMLEEHCLFGGSCKDTQVLMCGPPPMIKFACIPNLTELGFTEKEWFSF</sequence>
<dbReference type="GO" id="GO:0016491">
    <property type="term" value="F:oxidoreductase activity"/>
    <property type="evidence" value="ECO:0007669"/>
    <property type="project" value="UniProtKB-KW"/>
</dbReference>
<keyword evidence="4 11" id="KW-0812">Transmembrane</keyword>
<evidence type="ECO:0000256" key="8">
    <source>
        <dbReference type="ARBA" id="ARBA00023002"/>
    </source>
</evidence>
<dbReference type="PANTHER" id="PTHR19370">
    <property type="entry name" value="NADH-CYTOCHROME B5 REDUCTASE"/>
    <property type="match status" value="1"/>
</dbReference>
<keyword evidence="8" id="KW-0560">Oxidoreductase</keyword>
<evidence type="ECO:0000313" key="15">
    <source>
        <dbReference type="Proteomes" id="UP000693970"/>
    </source>
</evidence>
<dbReference type="InterPro" id="IPR017927">
    <property type="entry name" value="FAD-bd_FR_type"/>
</dbReference>
<evidence type="ECO:0000259" key="12">
    <source>
        <dbReference type="PROSITE" id="PS51384"/>
    </source>
</evidence>
<dbReference type="EMBL" id="JAGRRH010000016">
    <property type="protein sequence ID" value="KAG7353903.1"/>
    <property type="molecule type" value="Genomic_DNA"/>
</dbReference>
<evidence type="ECO:0000256" key="11">
    <source>
        <dbReference type="SAM" id="Phobius"/>
    </source>
</evidence>
<keyword evidence="9 11" id="KW-0472">Membrane</keyword>
<dbReference type="GO" id="GO:0071949">
    <property type="term" value="F:FAD binding"/>
    <property type="evidence" value="ECO:0007669"/>
    <property type="project" value="TreeGrafter"/>
</dbReference>
<feature type="binding site" evidence="10">
    <location>
        <position position="95"/>
    </location>
    <ligand>
        <name>FAD</name>
        <dbReference type="ChEBI" id="CHEBI:57692"/>
    </ligand>
</feature>
<dbReference type="FunFam" id="2.40.30.10:FF:000021">
    <property type="entry name" value="NADH-cytochrome b5 reductase"/>
    <property type="match status" value="1"/>
</dbReference>
<keyword evidence="6 10" id="KW-0274">FAD</keyword>
<dbReference type="EMBL" id="JAGRRH010000013">
    <property type="protein sequence ID" value="KAG7360062.1"/>
    <property type="molecule type" value="Genomic_DNA"/>
</dbReference>
<evidence type="ECO:0000256" key="10">
    <source>
        <dbReference type="PIRSR" id="PIRSR601834-1"/>
    </source>
</evidence>
<dbReference type="PANTHER" id="PTHR19370:SF185">
    <property type="entry name" value="NADH-CYTOCHROME B5 REDUCTASE"/>
    <property type="match status" value="1"/>
</dbReference>
<feature type="binding site" evidence="10">
    <location>
        <position position="93"/>
    </location>
    <ligand>
        <name>FAD</name>
        <dbReference type="ChEBI" id="CHEBI:57692"/>
    </ligand>
</feature>
<dbReference type="OrthoDB" id="432685at2759"/>
<name>A0A9K3L1K0_9STRA</name>
<organism evidence="13 15">
    <name type="scientific">Nitzschia inconspicua</name>
    <dbReference type="NCBI Taxonomy" id="303405"/>
    <lineage>
        <taxon>Eukaryota</taxon>
        <taxon>Sar</taxon>
        <taxon>Stramenopiles</taxon>
        <taxon>Ochrophyta</taxon>
        <taxon>Bacillariophyta</taxon>
        <taxon>Bacillariophyceae</taxon>
        <taxon>Bacillariophycidae</taxon>
        <taxon>Bacillariales</taxon>
        <taxon>Bacillariaceae</taxon>
        <taxon>Nitzschia</taxon>
    </lineage>
</organism>
<dbReference type="Pfam" id="PF00970">
    <property type="entry name" value="FAD_binding_6"/>
    <property type="match status" value="1"/>
</dbReference>
<feature type="binding site" evidence="10">
    <location>
        <position position="110"/>
    </location>
    <ligand>
        <name>FAD</name>
        <dbReference type="ChEBI" id="CHEBI:57692"/>
    </ligand>
</feature>
<comment type="cofactor">
    <cofactor evidence="1 10">
        <name>FAD</name>
        <dbReference type="ChEBI" id="CHEBI:57692"/>
    </cofactor>
</comment>
<feature type="binding site" evidence="10">
    <location>
        <position position="127"/>
    </location>
    <ligand>
        <name>FAD</name>
        <dbReference type="ChEBI" id="CHEBI:57692"/>
    </ligand>
</feature>
<evidence type="ECO:0000256" key="4">
    <source>
        <dbReference type="ARBA" id="ARBA00022692"/>
    </source>
</evidence>
<dbReference type="InterPro" id="IPR001433">
    <property type="entry name" value="OxRdtase_FAD/NAD-bd"/>
</dbReference>
<dbReference type="GO" id="GO:0005741">
    <property type="term" value="C:mitochondrial outer membrane"/>
    <property type="evidence" value="ECO:0007669"/>
    <property type="project" value="UniProtKB-SubCell"/>
</dbReference>
<keyword evidence="15" id="KW-1185">Reference proteome</keyword>
<dbReference type="InterPro" id="IPR001834">
    <property type="entry name" value="CBR-like"/>
</dbReference>
<dbReference type="PROSITE" id="PS51384">
    <property type="entry name" value="FAD_FR"/>
    <property type="match status" value="1"/>
</dbReference>
<keyword evidence="7 11" id="KW-1133">Transmembrane helix</keyword>
<evidence type="ECO:0000256" key="5">
    <source>
        <dbReference type="ARBA" id="ARBA00022787"/>
    </source>
</evidence>
<keyword evidence="5" id="KW-1000">Mitochondrion outer membrane</keyword>
<gene>
    <name evidence="13" type="ORF">IV203_003258</name>
    <name evidence="14" type="ORF">IV203_035160</name>
</gene>
<evidence type="ECO:0000256" key="7">
    <source>
        <dbReference type="ARBA" id="ARBA00022989"/>
    </source>
</evidence>
<evidence type="ECO:0000256" key="6">
    <source>
        <dbReference type="ARBA" id="ARBA00022827"/>
    </source>
</evidence>
<comment type="subcellular location">
    <subcellularLocation>
        <location evidence="2">Mitochondrion outer membrane</location>
    </subcellularLocation>
</comment>
<feature type="binding site" evidence="10">
    <location>
        <position position="112"/>
    </location>
    <ligand>
        <name>FAD</name>
        <dbReference type="ChEBI" id="CHEBI:57692"/>
    </ligand>
</feature>
<protein>
    <submittedName>
        <fullName evidence="13">Sulfite reductase, subunit B</fullName>
    </submittedName>
</protein>
<feature type="domain" description="FAD-binding FR-type" evidence="12">
    <location>
        <begin position="36"/>
        <end position="153"/>
    </location>
</feature>
<dbReference type="CDD" id="cd06183">
    <property type="entry name" value="cyt_b5_reduct_like"/>
    <property type="match status" value="1"/>
</dbReference>
<evidence type="ECO:0000313" key="13">
    <source>
        <dbReference type="EMBL" id="KAG7353903.1"/>
    </source>
</evidence>
<dbReference type="Proteomes" id="UP000693970">
    <property type="component" value="Unassembled WGS sequence"/>
</dbReference>
<feature type="binding site" evidence="10">
    <location>
        <position position="186"/>
    </location>
    <ligand>
        <name>FAD</name>
        <dbReference type="ChEBI" id="CHEBI:57692"/>
    </ligand>
</feature>
<evidence type="ECO:0000256" key="9">
    <source>
        <dbReference type="ARBA" id="ARBA00023136"/>
    </source>
</evidence>
<comment type="caution">
    <text evidence="13">The sequence shown here is derived from an EMBL/GenBank/DDBJ whole genome shotgun (WGS) entry which is preliminary data.</text>
</comment>
<dbReference type="AlphaFoldDB" id="A0A9K3L1K0"/>
<keyword evidence="3 10" id="KW-0285">Flavoprotein</keyword>
<feature type="binding site" evidence="10">
    <location>
        <position position="128"/>
    </location>
    <ligand>
        <name>FAD</name>
        <dbReference type="ChEBI" id="CHEBI:57692"/>
    </ligand>
</feature>
<feature type="transmembrane region" description="Helical" evidence="11">
    <location>
        <begin position="6"/>
        <end position="24"/>
    </location>
</feature>
<keyword evidence="5" id="KW-0496">Mitochondrion</keyword>
<dbReference type="InterPro" id="IPR008333">
    <property type="entry name" value="Cbr1-like_FAD-bd_dom"/>
</dbReference>
<evidence type="ECO:0000313" key="14">
    <source>
        <dbReference type="EMBL" id="KAG7360062.1"/>
    </source>
</evidence>
<dbReference type="Pfam" id="PF00175">
    <property type="entry name" value="NAD_binding_1"/>
    <property type="match status" value="1"/>
</dbReference>
<proteinExistence type="predicted"/>
<evidence type="ECO:0000256" key="3">
    <source>
        <dbReference type="ARBA" id="ARBA00022630"/>
    </source>
</evidence>
<evidence type="ECO:0000256" key="1">
    <source>
        <dbReference type="ARBA" id="ARBA00001974"/>
    </source>
</evidence>
<dbReference type="FunFam" id="3.40.50.80:FF:000019">
    <property type="entry name" value="NADH-cytochrome b5 reductase"/>
    <property type="match status" value="1"/>
</dbReference>
<reference evidence="13" key="2">
    <citation type="submission" date="2021-04" db="EMBL/GenBank/DDBJ databases">
        <authorList>
            <person name="Podell S."/>
        </authorList>
    </citation>
    <scope>NUCLEOTIDE SEQUENCE</scope>
    <source>
        <strain evidence="13">Hildebrandi</strain>
    </source>
</reference>